<evidence type="ECO:0000313" key="7">
    <source>
        <dbReference type="Proteomes" id="UP000535543"/>
    </source>
</evidence>
<keyword evidence="3 4" id="KW-0349">Heme</keyword>
<keyword evidence="4" id="KW-0560">Oxidoreductase</keyword>
<reference evidence="6 7" key="1">
    <citation type="submission" date="2019-05" db="EMBL/GenBank/DDBJ databases">
        <authorList>
            <person name="Lee S.D."/>
        </authorList>
    </citation>
    <scope>NUCLEOTIDE SEQUENCE [LARGE SCALE GENOMIC DNA]</scope>
    <source>
        <strain evidence="6 7">YC2-7</strain>
    </source>
</reference>
<comment type="caution">
    <text evidence="6">The sequence shown here is derived from an EMBL/GenBank/DDBJ whole genome shotgun (WGS) entry which is preliminary data.</text>
</comment>
<dbReference type="GO" id="GO:0020037">
    <property type="term" value="F:heme binding"/>
    <property type="evidence" value="ECO:0007669"/>
    <property type="project" value="InterPro"/>
</dbReference>
<dbReference type="InterPro" id="IPR036396">
    <property type="entry name" value="Cyt_P450_sf"/>
</dbReference>
<dbReference type="GO" id="GO:0016705">
    <property type="term" value="F:oxidoreductase activity, acting on paired donors, with incorporation or reduction of molecular oxygen"/>
    <property type="evidence" value="ECO:0007669"/>
    <property type="project" value="InterPro"/>
</dbReference>
<evidence type="ECO:0000256" key="4">
    <source>
        <dbReference type="RuleBase" id="RU000461"/>
    </source>
</evidence>
<comment type="similarity">
    <text evidence="2 4">Belongs to the cytochrome P450 family.</text>
</comment>
<comment type="cofactor">
    <cofactor evidence="1 3">
        <name>heme</name>
        <dbReference type="ChEBI" id="CHEBI:30413"/>
    </cofactor>
</comment>
<keyword evidence="7" id="KW-1185">Reference proteome</keyword>
<dbReference type="Gene3D" id="1.10.630.10">
    <property type="entry name" value="Cytochrome P450"/>
    <property type="match status" value="1"/>
</dbReference>
<sequence>MASSRRLDRAGAGLALVRAVECRFPIAANRFRAARAVVRRTDLRTGGSGELARSSADGRTTGRGRGVWLFRHHCRRAGVATGLVPTVTDGGSDVNTIDDVPTAPGRLPLVGHGISVLRRPLDFVTMLPPYGPIVRIFLGPRTAYVLTTPDLIRQVGLGEAGSFHRDELRDAIKELSTGAVNVLSGQAHELRRRMIAPSFKQGRLAEYGVVAARLGNEWAQSFHDGEMVNVVESAHDLVLRTISSTLFTADFSSNAHDDIQSSIPWLLNEVIRRASLPPGVRPVRVLANRKFVKRSRQLRASIGDVVSEYRKSGADYNDMLSAFIAHVDPETGTRLSDNDIVDELILILGAGVGSEASMFAWLVHEVVTHPEVAQRLYAELDTVVPDKTIGPEHVGQLVYFRQVLQETLRFWAPWVSMLTAAGDVTVGGLTLPDGAIIVFSPYMIQHDERYFPNAASFDPDRWGPDRVSEIDKRHSLPFGVGERRCPGNHFAMLAITLQAGAFLARWRPVPDPDYRVKPTNRDFTASPSKLPVRLHAR</sequence>
<gene>
    <name evidence="6" type="ORF">FGL95_00480</name>
</gene>
<dbReference type="PRINTS" id="PR00463">
    <property type="entry name" value="EP450I"/>
</dbReference>
<dbReference type="AlphaFoldDB" id="A0A848K533"/>
<evidence type="ECO:0000256" key="2">
    <source>
        <dbReference type="ARBA" id="ARBA00010617"/>
    </source>
</evidence>
<evidence type="ECO:0000256" key="3">
    <source>
        <dbReference type="PIRSR" id="PIRSR602401-1"/>
    </source>
</evidence>
<evidence type="ECO:0000256" key="1">
    <source>
        <dbReference type="ARBA" id="ARBA00001971"/>
    </source>
</evidence>
<organism evidence="6 7">
    <name type="scientific">Antrihabitans stalactiti</name>
    <dbReference type="NCBI Taxonomy" id="2584121"/>
    <lineage>
        <taxon>Bacteria</taxon>
        <taxon>Bacillati</taxon>
        <taxon>Actinomycetota</taxon>
        <taxon>Actinomycetes</taxon>
        <taxon>Mycobacteriales</taxon>
        <taxon>Nocardiaceae</taxon>
        <taxon>Antrihabitans</taxon>
    </lineage>
</organism>
<dbReference type="GO" id="GO:0005506">
    <property type="term" value="F:iron ion binding"/>
    <property type="evidence" value="ECO:0007669"/>
    <property type="project" value="InterPro"/>
</dbReference>
<dbReference type="InterPro" id="IPR017972">
    <property type="entry name" value="Cyt_P450_CS"/>
</dbReference>
<dbReference type="GO" id="GO:0004497">
    <property type="term" value="F:monooxygenase activity"/>
    <property type="evidence" value="ECO:0007669"/>
    <property type="project" value="UniProtKB-KW"/>
</dbReference>
<dbReference type="Proteomes" id="UP000535543">
    <property type="component" value="Unassembled WGS sequence"/>
</dbReference>
<proteinExistence type="inferred from homology"/>
<keyword evidence="3 4" id="KW-0479">Metal-binding</keyword>
<dbReference type="EMBL" id="VCQU01000001">
    <property type="protein sequence ID" value="NMN93509.1"/>
    <property type="molecule type" value="Genomic_DNA"/>
</dbReference>
<dbReference type="InterPro" id="IPR050121">
    <property type="entry name" value="Cytochrome_P450_monoxygenase"/>
</dbReference>
<accession>A0A848K533</accession>
<dbReference type="PANTHER" id="PTHR24305:SF166">
    <property type="entry name" value="CYTOCHROME P450 12A4, MITOCHONDRIAL-RELATED"/>
    <property type="match status" value="1"/>
</dbReference>
<dbReference type="Pfam" id="PF00067">
    <property type="entry name" value="p450"/>
    <property type="match status" value="1"/>
</dbReference>
<keyword evidence="4" id="KW-0503">Monooxygenase</keyword>
<name>A0A848K533_9NOCA</name>
<protein>
    <submittedName>
        <fullName evidence="6">Cytochrome P450</fullName>
    </submittedName>
</protein>
<keyword evidence="3 4" id="KW-0408">Iron</keyword>
<evidence type="ECO:0000256" key="5">
    <source>
        <dbReference type="SAM" id="MobiDB-lite"/>
    </source>
</evidence>
<dbReference type="InterPro" id="IPR001128">
    <property type="entry name" value="Cyt_P450"/>
</dbReference>
<feature type="region of interest" description="Disordered" evidence="5">
    <location>
        <begin position="517"/>
        <end position="537"/>
    </location>
</feature>
<reference evidence="6 7" key="2">
    <citation type="submission" date="2020-06" db="EMBL/GenBank/DDBJ databases">
        <title>Antribacter stalactiti gen. nov., sp. nov., a new member of the family Nacardiaceae isolated from a cave.</title>
        <authorList>
            <person name="Kim I.S."/>
        </authorList>
    </citation>
    <scope>NUCLEOTIDE SEQUENCE [LARGE SCALE GENOMIC DNA]</scope>
    <source>
        <strain evidence="6 7">YC2-7</strain>
    </source>
</reference>
<dbReference type="InterPro" id="IPR002401">
    <property type="entry name" value="Cyt_P450_E_grp-I"/>
</dbReference>
<dbReference type="PANTHER" id="PTHR24305">
    <property type="entry name" value="CYTOCHROME P450"/>
    <property type="match status" value="1"/>
</dbReference>
<evidence type="ECO:0000313" key="6">
    <source>
        <dbReference type="EMBL" id="NMN93509.1"/>
    </source>
</evidence>
<feature type="binding site" description="axial binding residue" evidence="3">
    <location>
        <position position="485"/>
    </location>
    <ligand>
        <name>heme</name>
        <dbReference type="ChEBI" id="CHEBI:30413"/>
    </ligand>
    <ligandPart>
        <name>Fe</name>
        <dbReference type="ChEBI" id="CHEBI:18248"/>
    </ligandPart>
</feature>
<dbReference type="PRINTS" id="PR00385">
    <property type="entry name" value="P450"/>
</dbReference>
<dbReference type="PROSITE" id="PS00086">
    <property type="entry name" value="CYTOCHROME_P450"/>
    <property type="match status" value="1"/>
</dbReference>
<dbReference type="SUPFAM" id="SSF48264">
    <property type="entry name" value="Cytochrome P450"/>
    <property type="match status" value="1"/>
</dbReference>